<dbReference type="EMBL" id="AJWY01013626">
    <property type="protein sequence ID" value="EKC46455.1"/>
    <property type="molecule type" value="Genomic_DNA"/>
</dbReference>
<sequence length="167" mass="18676">TLFGRRVLPSFGGQLLKALQPVLIGAVLAYLLAPVIDFIENLFFPEQMKKAHAEGRMTSRSARAVSLVVTWAIIGLLCYLLGHVLIPQLYRSVVQLVSSVEGYYNTISGWVEHLLESNPTVEVWVADQMDKFYESATEWLKNQVFTRTQMLMIAVSGGVLSTLVFLK</sequence>
<dbReference type="AlphaFoldDB" id="K1RYG4"/>
<organism evidence="2">
    <name type="scientific">human gut metagenome</name>
    <dbReference type="NCBI Taxonomy" id="408170"/>
    <lineage>
        <taxon>unclassified sequences</taxon>
        <taxon>metagenomes</taxon>
        <taxon>organismal metagenomes</taxon>
    </lineage>
</organism>
<evidence type="ECO:0000256" key="1">
    <source>
        <dbReference type="SAM" id="Phobius"/>
    </source>
</evidence>
<accession>K1RYG4</accession>
<feature type="transmembrane region" description="Helical" evidence="1">
    <location>
        <begin position="64"/>
        <end position="86"/>
    </location>
</feature>
<gene>
    <name evidence="2" type="ORF">LEA_19832</name>
</gene>
<comment type="caution">
    <text evidence="2">The sequence shown here is derived from an EMBL/GenBank/DDBJ whole genome shotgun (WGS) entry which is preliminary data.</text>
</comment>
<protein>
    <submittedName>
        <fullName evidence="2">Permease</fullName>
    </submittedName>
</protein>
<keyword evidence="1" id="KW-1133">Transmembrane helix</keyword>
<name>K1RYG4_9ZZZZ</name>
<feature type="transmembrane region" description="Helical" evidence="1">
    <location>
        <begin position="20"/>
        <end position="43"/>
    </location>
</feature>
<keyword evidence="1" id="KW-0812">Transmembrane</keyword>
<keyword evidence="1" id="KW-0472">Membrane</keyword>
<reference evidence="2" key="1">
    <citation type="journal article" date="2013" name="Environ. Microbiol.">
        <title>Microbiota from the distal guts of lean and obese adolescents exhibit partial functional redundancy besides clear differences in community structure.</title>
        <authorList>
            <person name="Ferrer M."/>
            <person name="Ruiz A."/>
            <person name="Lanza F."/>
            <person name="Haange S.B."/>
            <person name="Oberbach A."/>
            <person name="Till H."/>
            <person name="Bargiela R."/>
            <person name="Campoy C."/>
            <person name="Segura M.T."/>
            <person name="Richter M."/>
            <person name="von Bergen M."/>
            <person name="Seifert J."/>
            <person name="Suarez A."/>
        </authorList>
    </citation>
    <scope>NUCLEOTIDE SEQUENCE</scope>
</reference>
<feature type="non-terminal residue" evidence="2">
    <location>
        <position position="1"/>
    </location>
</feature>
<feature type="non-terminal residue" evidence="2">
    <location>
        <position position="167"/>
    </location>
</feature>
<feature type="transmembrane region" description="Helical" evidence="1">
    <location>
        <begin position="148"/>
        <end position="166"/>
    </location>
</feature>
<evidence type="ECO:0000313" key="2">
    <source>
        <dbReference type="EMBL" id="EKC46455.1"/>
    </source>
</evidence>
<proteinExistence type="predicted"/>